<dbReference type="PROSITE" id="PS51192">
    <property type="entry name" value="HELICASE_ATP_BIND_1"/>
    <property type="match status" value="1"/>
</dbReference>
<keyword evidence="7 15" id="KW-0067">ATP-binding</keyword>
<comment type="function">
    <text evidence="15">Plays a critical role in recombination and DNA repair. Helps process Holliday junction intermediates to mature products by catalyzing branch migration. Has replication fork regression activity, unwinds stalled or blocked replication forks to make a HJ that can be resolved. Has a DNA unwinding activity characteristic of a DNA helicase with 3'-5' polarity.</text>
</comment>
<dbReference type="InterPro" id="IPR004609">
    <property type="entry name" value="ATP-dep_DNA_helicase_RecG"/>
</dbReference>
<dbReference type="GO" id="GO:0005524">
    <property type="term" value="F:ATP binding"/>
    <property type="evidence" value="ECO:0007669"/>
    <property type="project" value="UniProtKB-KW"/>
</dbReference>
<accession>A0A1F5SEL2</accession>
<organism evidence="18 19">
    <name type="scientific">Candidatus Falkowbacteria bacterium RIFOXYA2_FULL_47_19</name>
    <dbReference type="NCBI Taxonomy" id="1797994"/>
    <lineage>
        <taxon>Bacteria</taxon>
        <taxon>Candidatus Falkowiibacteriota</taxon>
    </lineage>
</organism>
<keyword evidence="6 15" id="KW-0347">Helicase</keyword>
<dbReference type="GO" id="GO:0016887">
    <property type="term" value="F:ATP hydrolysis activity"/>
    <property type="evidence" value="ECO:0007669"/>
    <property type="project" value="RHEA"/>
</dbReference>
<evidence type="ECO:0000256" key="13">
    <source>
        <dbReference type="ARBA" id="ARBA00034808"/>
    </source>
</evidence>
<keyword evidence="8" id="KW-0238">DNA-binding</keyword>
<keyword evidence="10 15" id="KW-0234">DNA repair</keyword>
<dbReference type="EC" id="5.6.2.4" evidence="13 15"/>
<dbReference type="Gene3D" id="3.40.50.300">
    <property type="entry name" value="P-loop containing nucleotide triphosphate hydrolases"/>
    <property type="match status" value="2"/>
</dbReference>
<dbReference type="GO" id="GO:0006281">
    <property type="term" value="P:DNA repair"/>
    <property type="evidence" value="ECO:0007669"/>
    <property type="project" value="UniProtKB-UniRule"/>
</dbReference>
<dbReference type="Pfam" id="PF19833">
    <property type="entry name" value="RecG_dom3_C"/>
    <property type="match status" value="1"/>
</dbReference>
<dbReference type="SMART" id="SM00490">
    <property type="entry name" value="HELICc"/>
    <property type="match status" value="1"/>
</dbReference>
<dbReference type="InterPro" id="IPR047112">
    <property type="entry name" value="RecG/Mfd"/>
</dbReference>
<evidence type="ECO:0000256" key="8">
    <source>
        <dbReference type="ARBA" id="ARBA00023125"/>
    </source>
</evidence>
<dbReference type="InterPro" id="IPR027417">
    <property type="entry name" value="P-loop_NTPase"/>
</dbReference>
<dbReference type="Pfam" id="PF17191">
    <property type="entry name" value="RecG_wedge"/>
    <property type="match status" value="1"/>
</dbReference>
<comment type="caution">
    <text evidence="18">The sequence shown here is derived from an EMBL/GenBank/DDBJ whole genome shotgun (WGS) entry which is preliminary data.</text>
</comment>
<keyword evidence="4 15" id="KW-0227">DNA damage</keyword>
<keyword evidence="3 15" id="KW-0547">Nucleotide-binding</keyword>
<dbReference type="InterPro" id="IPR014001">
    <property type="entry name" value="Helicase_ATP-bd"/>
</dbReference>
<dbReference type="STRING" id="1797994.A2227_07415"/>
<name>A0A1F5SEL2_9BACT</name>
<dbReference type="NCBIfam" id="TIGR00643">
    <property type="entry name" value="recG"/>
    <property type="match status" value="1"/>
</dbReference>
<gene>
    <name evidence="18" type="ORF">A2227_07415</name>
</gene>
<reference evidence="18 19" key="1">
    <citation type="journal article" date="2016" name="Nat. Commun.">
        <title>Thousands of microbial genomes shed light on interconnected biogeochemical processes in an aquifer system.</title>
        <authorList>
            <person name="Anantharaman K."/>
            <person name="Brown C.T."/>
            <person name="Hug L.A."/>
            <person name="Sharon I."/>
            <person name="Castelle C.J."/>
            <person name="Probst A.J."/>
            <person name="Thomas B.C."/>
            <person name="Singh A."/>
            <person name="Wilkins M.J."/>
            <person name="Karaoz U."/>
            <person name="Brodie E.L."/>
            <person name="Williams K.H."/>
            <person name="Hubbard S.S."/>
            <person name="Banfield J.F."/>
        </authorList>
    </citation>
    <scope>NUCLEOTIDE SEQUENCE [LARGE SCALE GENOMIC DNA]</scope>
</reference>
<dbReference type="InterPro" id="IPR045562">
    <property type="entry name" value="RecG_dom3_C"/>
</dbReference>
<evidence type="ECO:0000256" key="1">
    <source>
        <dbReference type="ARBA" id="ARBA00007504"/>
    </source>
</evidence>
<evidence type="ECO:0000256" key="5">
    <source>
        <dbReference type="ARBA" id="ARBA00022801"/>
    </source>
</evidence>
<evidence type="ECO:0000313" key="19">
    <source>
        <dbReference type="Proteomes" id="UP000178367"/>
    </source>
</evidence>
<comment type="catalytic activity">
    <reaction evidence="14 15">
        <text>ATP + H2O = ADP + phosphate + H(+)</text>
        <dbReference type="Rhea" id="RHEA:13065"/>
        <dbReference type="ChEBI" id="CHEBI:15377"/>
        <dbReference type="ChEBI" id="CHEBI:15378"/>
        <dbReference type="ChEBI" id="CHEBI:30616"/>
        <dbReference type="ChEBI" id="CHEBI:43474"/>
        <dbReference type="ChEBI" id="CHEBI:456216"/>
        <dbReference type="EC" id="5.6.2.4"/>
    </reaction>
</comment>
<dbReference type="NCBIfam" id="NF008165">
    <property type="entry name" value="PRK10917.1-3"/>
    <property type="match status" value="1"/>
</dbReference>
<evidence type="ECO:0000256" key="10">
    <source>
        <dbReference type="ARBA" id="ARBA00023204"/>
    </source>
</evidence>
<evidence type="ECO:0000256" key="11">
    <source>
        <dbReference type="ARBA" id="ARBA00023235"/>
    </source>
</evidence>
<dbReference type="InterPro" id="IPR001650">
    <property type="entry name" value="Helicase_C-like"/>
</dbReference>
<evidence type="ECO:0000256" key="9">
    <source>
        <dbReference type="ARBA" id="ARBA00023172"/>
    </source>
</evidence>
<dbReference type="Pfam" id="PF00270">
    <property type="entry name" value="DEAD"/>
    <property type="match status" value="1"/>
</dbReference>
<dbReference type="InterPro" id="IPR011545">
    <property type="entry name" value="DEAD/DEAH_box_helicase_dom"/>
</dbReference>
<keyword evidence="11" id="KW-0413">Isomerase</keyword>
<dbReference type="SUPFAM" id="SSF50249">
    <property type="entry name" value="Nucleic acid-binding proteins"/>
    <property type="match status" value="1"/>
</dbReference>
<dbReference type="GO" id="GO:0043138">
    <property type="term" value="F:3'-5' DNA helicase activity"/>
    <property type="evidence" value="ECO:0007669"/>
    <property type="project" value="UniProtKB-EC"/>
</dbReference>
<dbReference type="PROSITE" id="PS51194">
    <property type="entry name" value="HELICASE_CTER"/>
    <property type="match status" value="1"/>
</dbReference>
<dbReference type="SMART" id="SM00487">
    <property type="entry name" value="DEXDc"/>
    <property type="match status" value="1"/>
</dbReference>
<dbReference type="PANTHER" id="PTHR47964">
    <property type="entry name" value="ATP-DEPENDENT DNA HELICASE HOMOLOG RECG, CHLOROPLASTIC"/>
    <property type="match status" value="1"/>
</dbReference>
<dbReference type="AlphaFoldDB" id="A0A1F5SEL2"/>
<keyword evidence="5 15" id="KW-0378">Hydrolase</keyword>
<dbReference type="GO" id="GO:0003677">
    <property type="term" value="F:DNA binding"/>
    <property type="evidence" value="ECO:0007669"/>
    <property type="project" value="UniProtKB-KW"/>
</dbReference>
<comment type="similarity">
    <text evidence="1 15">Belongs to the helicase family. RecG subfamily.</text>
</comment>
<dbReference type="NCBIfam" id="NF008168">
    <property type="entry name" value="PRK10917.2-2"/>
    <property type="match status" value="1"/>
</dbReference>
<evidence type="ECO:0000256" key="2">
    <source>
        <dbReference type="ARBA" id="ARBA00017846"/>
    </source>
</evidence>
<dbReference type="InterPro" id="IPR033454">
    <property type="entry name" value="RecG_wedge"/>
</dbReference>
<protein>
    <recommendedName>
        <fullName evidence="2 15">ATP-dependent DNA helicase RecG</fullName>
        <ecNumber evidence="13 15">5.6.2.4</ecNumber>
    </recommendedName>
</protein>
<dbReference type="Pfam" id="PF00271">
    <property type="entry name" value="Helicase_C"/>
    <property type="match status" value="1"/>
</dbReference>
<dbReference type="SUPFAM" id="SSF52540">
    <property type="entry name" value="P-loop containing nucleoside triphosphate hydrolases"/>
    <property type="match status" value="2"/>
</dbReference>
<dbReference type="PANTHER" id="PTHR47964:SF1">
    <property type="entry name" value="ATP-DEPENDENT DNA HELICASE HOMOLOG RECG, CHLOROPLASTIC"/>
    <property type="match status" value="1"/>
</dbReference>
<dbReference type="EMBL" id="MFGB01000023">
    <property type="protein sequence ID" value="OGF25144.1"/>
    <property type="molecule type" value="Genomic_DNA"/>
</dbReference>
<sequence length="698" mass="78802">MLTLDTDITKINRIGATTAKRLYSLGIKTARDLLLYFPYRYEDFRAPAPIGGLSAGQSANVVGQIEHIHGRRSFRRRLSVTEAIVNDGTDSLRVIWFNQPFIARSLAVGDRVSLAGKIEGDYGGFMMKSPVYEKITAGGGLHTQGLVPDYHLTFGLTQKQIRFLVKEVIDLADKFPDYLPPEIVRGQNLLTLDKTIKKIHFPDDLNDIELAKKRLAWDELFLVQARSQLTRRELMLTRAKAVKFREKDTKTFVDSLPFRLTDDQKKAAWAILNDMEKTEPMARLLEGDVGSGKTLVAVIAMLNAALNKKQSVLMVPTEILAHQHFAVISRLLSAMKISVGLITRSKKAIFPEQTDKKINSSFIIQNSKIIIGTHSLIQEKIEFNDLSLVIIDEQHRFGVDQRRMLMQKTSSRSATENRQSKIENLPHLLSMTATPIPRSLALALFGDLNLSVIREMPKGRKPITTKVVPEEKREAAYKFIRDQVKEGRQVFVICPLIDPSDKLGVKSVKEEFEKLDKTIFPDLPVGLLHGRLKPKEKEKIMADFLDKKTKILVSTSVVEVGVDVPNATIMMIEGADRFGLAQLHQFRGRVGRGENQSYCFLFAESRALRTAQRLSAMEKYSSGFDLAKVDLKFRGPGEIYGTVQKGFPEFRIASLFDHELIEKTSQAAAALIKKDPELKEYPELKEKLGEYEKRVHLE</sequence>
<comment type="catalytic activity">
    <reaction evidence="12 15">
        <text>Couples ATP hydrolysis with the unwinding of duplex DNA by translocating in the 3'-5' direction.</text>
        <dbReference type="EC" id="5.6.2.4"/>
    </reaction>
</comment>
<evidence type="ECO:0000256" key="7">
    <source>
        <dbReference type="ARBA" id="ARBA00022840"/>
    </source>
</evidence>
<dbReference type="Gene3D" id="2.40.50.140">
    <property type="entry name" value="Nucleic acid-binding proteins"/>
    <property type="match status" value="1"/>
</dbReference>
<keyword evidence="9 15" id="KW-0233">DNA recombination</keyword>
<dbReference type="CDD" id="cd04488">
    <property type="entry name" value="RecG_wedge_OBF"/>
    <property type="match status" value="1"/>
</dbReference>
<evidence type="ECO:0000259" key="16">
    <source>
        <dbReference type="PROSITE" id="PS51192"/>
    </source>
</evidence>
<dbReference type="InterPro" id="IPR012340">
    <property type="entry name" value="NA-bd_OB-fold"/>
</dbReference>
<proteinExistence type="inferred from homology"/>
<feature type="domain" description="Helicase C-terminal" evidence="17">
    <location>
        <begin position="472"/>
        <end position="632"/>
    </location>
</feature>
<evidence type="ECO:0000256" key="4">
    <source>
        <dbReference type="ARBA" id="ARBA00022763"/>
    </source>
</evidence>
<evidence type="ECO:0000256" key="3">
    <source>
        <dbReference type="ARBA" id="ARBA00022741"/>
    </source>
</evidence>
<evidence type="ECO:0000256" key="15">
    <source>
        <dbReference type="RuleBase" id="RU363016"/>
    </source>
</evidence>
<dbReference type="Proteomes" id="UP000178367">
    <property type="component" value="Unassembled WGS sequence"/>
</dbReference>
<evidence type="ECO:0000313" key="18">
    <source>
        <dbReference type="EMBL" id="OGF25144.1"/>
    </source>
</evidence>
<evidence type="ECO:0000256" key="6">
    <source>
        <dbReference type="ARBA" id="ARBA00022806"/>
    </source>
</evidence>
<evidence type="ECO:0000256" key="14">
    <source>
        <dbReference type="ARBA" id="ARBA00048988"/>
    </source>
</evidence>
<feature type="domain" description="Helicase ATP-binding" evidence="16">
    <location>
        <begin position="274"/>
        <end position="453"/>
    </location>
</feature>
<evidence type="ECO:0000259" key="17">
    <source>
        <dbReference type="PROSITE" id="PS51194"/>
    </source>
</evidence>
<dbReference type="GO" id="GO:0006310">
    <property type="term" value="P:DNA recombination"/>
    <property type="evidence" value="ECO:0007669"/>
    <property type="project" value="UniProtKB-UniRule"/>
</dbReference>
<evidence type="ECO:0000256" key="12">
    <source>
        <dbReference type="ARBA" id="ARBA00034617"/>
    </source>
</evidence>